<dbReference type="Proteomes" id="UP000187406">
    <property type="component" value="Unassembled WGS sequence"/>
</dbReference>
<dbReference type="InParanoid" id="A0A1Q3CFR6"/>
<evidence type="ECO:0000256" key="1">
    <source>
        <dbReference type="SAM" id="MobiDB-lite"/>
    </source>
</evidence>
<sequence length="129" mass="14527">LKRKDNVVDVSSFFRFEDTADSEDFDATNMEAAATMDHDDDDARSCSYDFSNPPCVCEYIKGCKVQACVGDDDDVDDDREEEGEEAHSYTPRPNQHKVLPINQKSSVPADTDLVNDMEDKVFWETCLAS</sequence>
<comment type="caution">
    <text evidence="2">The sequence shown here is derived from an EMBL/GenBank/DDBJ whole genome shotgun (WGS) entry which is preliminary data.</text>
</comment>
<evidence type="ECO:0000313" key="2">
    <source>
        <dbReference type="EMBL" id="GAV79069.1"/>
    </source>
</evidence>
<organism evidence="2 3">
    <name type="scientific">Cephalotus follicularis</name>
    <name type="common">Albany pitcher plant</name>
    <dbReference type="NCBI Taxonomy" id="3775"/>
    <lineage>
        <taxon>Eukaryota</taxon>
        <taxon>Viridiplantae</taxon>
        <taxon>Streptophyta</taxon>
        <taxon>Embryophyta</taxon>
        <taxon>Tracheophyta</taxon>
        <taxon>Spermatophyta</taxon>
        <taxon>Magnoliopsida</taxon>
        <taxon>eudicotyledons</taxon>
        <taxon>Gunneridae</taxon>
        <taxon>Pentapetalae</taxon>
        <taxon>rosids</taxon>
        <taxon>fabids</taxon>
        <taxon>Oxalidales</taxon>
        <taxon>Cephalotaceae</taxon>
        <taxon>Cephalotus</taxon>
    </lineage>
</organism>
<keyword evidence="3" id="KW-1185">Reference proteome</keyword>
<dbReference type="EMBL" id="BDDD01001909">
    <property type="protein sequence ID" value="GAV79069.1"/>
    <property type="molecule type" value="Genomic_DNA"/>
</dbReference>
<dbReference type="PANTHER" id="PTHR35726:SF4">
    <property type="entry name" value="GLUTAMIC ACID-RICH PROTEIN-LIKE"/>
    <property type="match status" value="1"/>
</dbReference>
<feature type="non-terminal residue" evidence="2">
    <location>
        <position position="129"/>
    </location>
</feature>
<dbReference type="PANTHER" id="PTHR35726">
    <property type="entry name" value="GLUTAMIC ACID-RICH PROTEIN-LIKE"/>
    <property type="match status" value="1"/>
</dbReference>
<protein>
    <submittedName>
        <fullName evidence="2">Uncharacterized protein</fullName>
    </submittedName>
</protein>
<feature type="compositionally biased region" description="Acidic residues" evidence="1">
    <location>
        <begin position="71"/>
        <end position="84"/>
    </location>
</feature>
<name>A0A1Q3CFR6_CEPFO</name>
<dbReference type="OrthoDB" id="1077311at2759"/>
<reference evidence="3" key="1">
    <citation type="submission" date="2016-04" db="EMBL/GenBank/DDBJ databases">
        <title>Cephalotus genome sequencing.</title>
        <authorList>
            <person name="Fukushima K."/>
            <person name="Hasebe M."/>
            <person name="Fang X."/>
        </authorList>
    </citation>
    <scope>NUCLEOTIDE SEQUENCE [LARGE SCALE GENOMIC DNA]</scope>
    <source>
        <strain evidence="3">cv. St1</strain>
    </source>
</reference>
<gene>
    <name evidence="2" type="ORF">CFOL_v3_22534</name>
</gene>
<proteinExistence type="predicted"/>
<dbReference type="FunCoup" id="A0A1Q3CFR6">
    <property type="interactions" value="5"/>
</dbReference>
<accession>A0A1Q3CFR6</accession>
<feature type="region of interest" description="Disordered" evidence="1">
    <location>
        <begin position="71"/>
        <end position="97"/>
    </location>
</feature>
<feature type="non-terminal residue" evidence="2">
    <location>
        <position position="1"/>
    </location>
</feature>
<evidence type="ECO:0000313" key="3">
    <source>
        <dbReference type="Proteomes" id="UP000187406"/>
    </source>
</evidence>
<dbReference type="AlphaFoldDB" id="A0A1Q3CFR6"/>